<dbReference type="CDD" id="cd03789">
    <property type="entry name" value="GT9_LPS_heptosyltransferase"/>
    <property type="match status" value="1"/>
</dbReference>
<dbReference type="InterPro" id="IPR051199">
    <property type="entry name" value="LPS_LOS_Heptosyltrfase"/>
</dbReference>
<dbReference type="AlphaFoldDB" id="A0A1M5D2A7"/>
<keyword evidence="2 3" id="KW-0808">Transferase</keyword>
<name>A0A1M5D2A7_VIBGA</name>
<proteinExistence type="predicted"/>
<organism evidence="3 4">
    <name type="scientific">Vibrio gazogenes DSM 21264 = NBRC 103151</name>
    <dbReference type="NCBI Taxonomy" id="1123492"/>
    <lineage>
        <taxon>Bacteria</taxon>
        <taxon>Pseudomonadati</taxon>
        <taxon>Pseudomonadota</taxon>
        <taxon>Gammaproteobacteria</taxon>
        <taxon>Vibrionales</taxon>
        <taxon>Vibrionaceae</taxon>
        <taxon>Vibrio</taxon>
    </lineage>
</organism>
<evidence type="ECO:0000313" key="4">
    <source>
        <dbReference type="Proteomes" id="UP000184159"/>
    </source>
</evidence>
<dbReference type="GO" id="GO:0008713">
    <property type="term" value="F:ADP-heptose-lipopolysaccharide heptosyltransferase activity"/>
    <property type="evidence" value="ECO:0007669"/>
    <property type="project" value="TreeGrafter"/>
</dbReference>
<dbReference type="SUPFAM" id="SSF53756">
    <property type="entry name" value="UDP-Glycosyltransferase/glycogen phosphorylase"/>
    <property type="match status" value="1"/>
</dbReference>
<sequence length="343" mass="39954">MKILIISARNFGDSVIITHLIENINTDNLYIDVLTRKEFIPIFRHCKCIHKIYTENFPMGTSKKFNIINAISLLKRILNLRKYNYDMVFNNIGDFRENFLGWSIGSKENISVKWYESHPVNSIIRSGFHIFVDKYIEIPKNILNIYQVQKYIKFKLFGGSDSTENIIQSMDYSFNIIAIHPYASQRSKFWEYENWIQLIEQFGTEERKVIVFCSPSERDELDCAFSSVKKKIFIVAKGIDEFLETLKCVTVFIGLDSFSIHAAYMMNVPNLIMLNGANDSRVWAPPMVEVFGGGSNCEHYPCYNKPKCIGKEYEYICMRSIKTDDIVKKIREMEVNVSFKGDE</sequence>
<dbReference type="GO" id="GO:0005829">
    <property type="term" value="C:cytosol"/>
    <property type="evidence" value="ECO:0007669"/>
    <property type="project" value="TreeGrafter"/>
</dbReference>
<dbReference type="Gene3D" id="3.40.50.2000">
    <property type="entry name" value="Glycogen Phosphorylase B"/>
    <property type="match status" value="2"/>
</dbReference>
<evidence type="ECO:0000313" key="3">
    <source>
        <dbReference type="EMBL" id="SHF61040.1"/>
    </source>
</evidence>
<dbReference type="Proteomes" id="UP000184159">
    <property type="component" value="Unassembled WGS sequence"/>
</dbReference>
<accession>A0A1M5D2A7</accession>
<evidence type="ECO:0000256" key="2">
    <source>
        <dbReference type="ARBA" id="ARBA00022679"/>
    </source>
</evidence>
<dbReference type="PANTHER" id="PTHR30160">
    <property type="entry name" value="TETRAACYLDISACCHARIDE 4'-KINASE-RELATED"/>
    <property type="match status" value="1"/>
</dbReference>
<keyword evidence="4" id="KW-1185">Reference proteome</keyword>
<reference evidence="4" key="1">
    <citation type="submission" date="2016-11" db="EMBL/GenBank/DDBJ databases">
        <authorList>
            <person name="Varghese N."/>
            <person name="Submissions S."/>
        </authorList>
    </citation>
    <scope>NUCLEOTIDE SEQUENCE [LARGE SCALE GENOMIC DNA]</scope>
    <source>
        <strain evidence="4">DSM 21264</strain>
    </source>
</reference>
<dbReference type="RefSeq" id="WP_072960434.1">
    <property type="nucleotide sequence ID" value="NZ_FQUH01000013.1"/>
</dbReference>
<dbReference type="GO" id="GO:0009244">
    <property type="term" value="P:lipopolysaccharide core region biosynthetic process"/>
    <property type="evidence" value="ECO:0007669"/>
    <property type="project" value="TreeGrafter"/>
</dbReference>
<protein>
    <submittedName>
        <fullName evidence="3">Heptosyltransferase-3</fullName>
    </submittedName>
</protein>
<dbReference type="InterPro" id="IPR002201">
    <property type="entry name" value="Glyco_trans_9"/>
</dbReference>
<keyword evidence="1" id="KW-0328">Glycosyltransferase</keyword>
<gene>
    <name evidence="3" type="ORF">SAMN02745781_02736</name>
</gene>
<dbReference type="EMBL" id="FQUH01000013">
    <property type="protein sequence ID" value="SHF61040.1"/>
    <property type="molecule type" value="Genomic_DNA"/>
</dbReference>
<evidence type="ECO:0000256" key="1">
    <source>
        <dbReference type="ARBA" id="ARBA00022676"/>
    </source>
</evidence>
<dbReference type="Pfam" id="PF01075">
    <property type="entry name" value="Glyco_transf_9"/>
    <property type="match status" value="1"/>
</dbReference>